<dbReference type="FunFam" id="1.10.555.10:FF:000070">
    <property type="entry name" value="Phosphatidylinositol 3-kinase regulatory subunit alpha-like Protein"/>
    <property type="match status" value="1"/>
</dbReference>
<dbReference type="SMART" id="SM00109">
    <property type="entry name" value="C1"/>
    <property type="match status" value="1"/>
</dbReference>
<keyword evidence="11" id="KW-1185">Reference proteome</keyword>
<evidence type="ECO:0000313" key="10">
    <source>
        <dbReference type="EMBL" id="KAJ8918757.1"/>
    </source>
</evidence>
<evidence type="ECO:0000256" key="5">
    <source>
        <dbReference type="SAM" id="Coils"/>
    </source>
</evidence>
<dbReference type="CDD" id="cd00159">
    <property type="entry name" value="RhoGAP"/>
    <property type="match status" value="1"/>
</dbReference>
<dbReference type="Gene3D" id="1.10.287.1490">
    <property type="match status" value="1"/>
</dbReference>
<reference evidence="10 11" key="1">
    <citation type="journal article" date="2023" name="Insect Mol. Biol.">
        <title>Genome sequencing provides insights into the evolution of gene families encoding plant cell wall-degrading enzymes in longhorned beetles.</title>
        <authorList>
            <person name="Shin N.R."/>
            <person name="Okamura Y."/>
            <person name="Kirsch R."/>
            <person name="Pauchet Y."/>
        </authorList>
    </citation>
    <scope>NUCLEOTIDE SEQUENCE [LARGE SCALE GENOMIC DNA]</scope>
    <source>
        <strain evidence="10">EAD_L_NR</strain>
    </source>
</reference>
<dbReference type="PANTHER" id="PTHR46075">
    <property type="entry name" value="CHIMERIN FAMILY MEMBER"/>
    <property type="match status" value="1"/>
</dbReference>
<dbReference type="Pfam" id="PF16454">
    <property type="entry name" value="PI3K_P85_iSH2"/>
    <property type="match status" value="1"/>
</dbReference>
<sequence>MSVNDNYNQENVHIESGRDKMYRRLAAAADSKLSSLLPLVNIDAENYMLRGIGRPVSIASQILTASEAVTKTDGDMDQQENAASDCGIPEGIPQATNINCKIRADNNLWGWESDVAGGDGVDCCARILSFHSFLCSCELSCCCKCVNLCSIDCHACFHNYCLRFFPNYLCQKDSDVLPPVTLEYDKINKHCTEIFKRAFAKDLIFLFQPISEWTSSNVVEWMAALNLYTYSDVFRCRDIKGVDLINLDREKLIPILALSELNTKIEIEKCKPFCFKVWELRMSFIKKAILTCIDELIKKPEDKLAVQSEPEECLTSATNYAHNLSQHSFNSLERCDKCNKYLRGILHQGFICQDCGLVAHRTCAATGLPSCTHRPMDERLHSIQFKSFFGQGLCVQFNVNETPAPQILIDCAVELEKRAKSNESLELYNLYCATPPSDQLQVLVKRIEDNPDHVDLDDFSPVCIASVFKKYLRELPDPLIPVQWYDKFLEASKKRNDEECTSVLKQLIEELPEHHKSTLQFIMGHLCRICQMEYSRGNKSPPTVLIQVMCHIFLRPPWERIIQVVYNTQAHNRIVELLLLSCDWGEKLPEFASAPAIPPRKVSRMGSNVAYLSVTEKEKDKNSTMSLQDAEWYWGDIKREEVNEVLNDTVDEKNKMSETVSKDFQETSSEVQTKRHALDALKELVQVFRDQTSVQEQIQIEAQPHEIKSLEINADLLKKRLDLMAESCEQLEEILKRKEAYKKVLERELTTLKPDIHGLVRERDKYIRWLQQRGFSLTKINQIINKNIEEMSEDCEVDTETLPHNDESTWLMLNSSRTEAQSLLDGKPDGTFLIRKSRYVDKYALSVVCNGSINHCMIYVTSKGLGFTEPYNIYPTLKDLVLHYATNSLEIHNDLLNTVLAYPIFACNGNYVGENPSLSNS</sequence>
<dbReference type="PROSITE" id="PS00479">
    <property type="entry name" value="ZF_DAG_PE_1"/>
    <property type="match status" value="1"/>
</dbReference>
<keyword evidence="3" id="KW-0862">Zinc</keyword>
<evidence type="ECO:0000256" key="1">
    <source>
        <dbReference type="ARBA" id="ARBA00022468"/>
    </source>
</evidence>
<dbReference type="PROSITE" id="PS50081">
    <property type="entry name" value="ZF_DAG_PE_2"/>
    <property type="match status" value="1"/>
</dbReference>
<dbReference type="InterPro" id="IPR002219">
    <property type="entry name" value="PKC_DAG/PE"/>
</dbReference>
<dbReference type="GO" id="GO:0007165">
    <property type="term" value="P:signal transduction"/>
    <property type="evidence" value="ECO:0007669"/>
    <property type="project" value="InterPro"/>
</dbReference>
<feature type="domain" description="SH2" evidence="6">
    <location>
        <begin position="810"/>
        <end position="904"/>
    </location>
</feature>
<evidence type="ECO:0000259" key="8">
    <source>
        <dbReference type="PROSITE" id="PS50105"/>
    </source>
</evidence>
<dbReference type="SUPFAM" id="SSF47769">
    <property type="entry name" value="SAM/Pointed domain"/>
    <property type="match status" value="1"/>
</dbReference>
<dbReference type="SMART" id="SM00324">
    <property type="entry name" value="RhoGAP"/>
    <property type="match status" value="1"/>
</dbReference>
<keyword evidence="4" id="KW-0727">SH2 domain</keyword>
<dbReference type="GO" id="GO:0046872">
    <property type="term" value="F:metal ion binding"/>
    <property type="evidence" value="ECO:0007669"/>
    <property type="project" value="UniProtKB-KW"/>
</dbReference>
<dbReference type="InterPro" id="IPR008936">
    <property type="entry name" value="Rho_GTPase_activation_prot"/>
</dbReference>
<keyword evidence="5" id="KW-0175">Coiled coil</keyword>
<evidence type="ECO:0000256" key="4">
    <source>
        <dbReference type="PROSITE-ProRule" id="PRU00191"/>
    </source>
</evidence>
<dbReference type="InterPro" id="IPR013761">
    <property type="entry name" value="SAM/pointed_sf"/>
</dbReference>
<dbReference type="GO" id="GO:0005096">
    <property type="term" value="F:GTPase activator activity"/>
    <property type="evidence" value="ECO:0007669"/>
    <property type="project" value="UniProtKB-KW"/>
</dbReference>
<dbReference type="PROSITE" id="PS50105">
    <property type="entry name" value="SAM_DOMAIN"/>
    <property type="match status" value="1"/>
</dbReference>
<feature type="domain" description="Phorbol-ester/DAG-type" evidence="7">
    <location>
        <begin position="321"/>
        <end position="371"/>
    </location>
</feature>
<evidence type="ECO:0000259" key="9">
    <source>
        <dbReference type="PROSITE" id="PS50238"/>
    </source>
</evidence>
<organism evidence="10 11">
    <name type="scientific">Exocentrus adspersus</name>
    <dbReference type="NCBI Taxonomy" id="1586481"/>
    <lineage>
        <taxon>Eukaryota</taxon>
        <taxon>Metazoa</taxon>
        <taxon>Ecdysozoa</taxon>
        <taxon>Arthropoda</taxon>
        <taxon>Hexapoda</taxon>
        <taxon>Insecta</taxon>
        <taxon>Pterygota</taxon>
        <taxon>Neoptera</taxon>
        <taxon>Endopterygota</taxon>
        <taxon>Coleoptera</taxon>
        <taxon>Polyphaga</taxon>
        <taxon>Cucujiformia</taxon>
        <taxon>Chrysomeloidea</taxon>
        <taxon>Cerambycidae</taxon>
        <taxon>Lamiinae</taxon>
        <taxon>Acanthocinini</taxon>
        <taxon>Exocentrus</taxon>
    </lineage>
</organism>
<accession>A0AAV8VXZ9</accession>
<dbReference type="Gene3D" id="1.10.150.50">
    <property type="entry name" value="Transcription Factor, Ets-1"/>
    <property type="match status" value="1"/>
</dbReference>
<dbReference type="InterPro" id="IPR051854">
    <property type="entry name" value="Rho-type_GAP"/>
</dbReference>
<dbReference type="Pfam" id="PF00620">
    <property type="entry name" value="RhoGAP"/>
    <property type="match status" value="1"/>
</dbReference>
<evidence type="ECO:0008006" key="12">
    <source>
        <dbReference type="Google" id="ProtNLM"/>
    </source>
</evidence>
<feature type="domain" description="SAM" evidence="8">
    <location>
        <begin position="213"/>
        <end position="267"/>
    </location>
</feature>
<dbReference type="AlphaFoldDB" id="A0AAV8VXZ9"/>
<name>A0AAV8VXZ9_9CUCU</name>
<dbReference type="CDD" id="cd20830">
    <property type="entry name" value="C1_PIK3R-like_rpt2"/>
    <property type="match status" value="1"/>
</dbReference>
<gene>
    <name evidence="10" type="ORF">NQ315_015077</name>
</gene>
<keyword evidence="1" id="KW-0343">GTPase activation</keyword>
<dbReference type="EMBL" id="JANEYG010000023">
    <property type="protein sequence ID" value="KAJ8918757.1"/>
    <property type="molecule type" value="Genomic_DNA"/>
</dbReference>
<comment type="caution">
    <text evidence="10">The sequence shown here is derived from an EMBL/GenBank/DDBJ whole genome shotgun (WGS) entry which is preliminary data.</text>
</comment>
<dbReference type="InterPro" id="IPR000980">
    <property type="entry name" value="SH2"/>
</dbReference>
<dbReference type="InterPro" id="IPR000198">
    <property type="entry name" value="RhoGAP_dom"/>
</dbReference>
<evidence type="ECO:0000313" key="11">
    <source>
        <dbReference type="Proteomes" id="UP001159042"/>
    </source>
</evidence>
<dbReference type="Gene3D" id="3.30.60.20">
    <property type="match status" value="1"/>
</dbReference>
<dbReference type="SMART" id="SM00252">
    <property type="entry name" value="SH2"/>
    <property type="match status" value="1"/>
</dbReference>
<dbReference type="Pfam" id="PF00130">
    <property type="entry name" value="C1_1"/>
    <property type="match status" value="1"/>
</dbReference>
<evidence type="ECO:0000256" key="2">
    <source>
        <dbReference type="ARBA" id="ARBA00022723"/>
    </source>
</evidence>
<dbReference type="InterPro" id="IPR032498">
    <property type="entry name" value="PI3K_P85_iSH2"/>
</dbReference>
<feature type="domain" description="Rho-GAP" evidence="9">
    <location>
        <begin position="397"/>
        <end position="586"/>
    </location>
</feature>
<dbReference type="Gene3D" id="3.30.505.10">
    <property type="entry name" value="SH2 domain"/>
    <property type="match status" value="1"/>
</dbReference>
<dbReference type="SUPFAM" id="SSF57889">
    <property type="entry name" value="Cysteine-rich domain"/>
    <property type="match status" value="1"/>
</dbReference>
<proteinExistence type="predicted"/>
<dbReference type="Proteomes" id="UP001159042">
    <property type="component" value="Unassembled WGS sequence"/>
</dbReference>
<dbReference type="InterPro" id="IPR046349">
    <property type="entry name" value="C1-like_sf"/>
</dbReference>
<dbReference type="CDD" id="cd12923">
    <property type="entry name" value="iSH2_PI3K_IA_R"/>
    <property type="match status" value="1"/>
</dbReference>
<evidence type="ECO:0000259" key="6">
    <source>
        <dbReference type="PROSITE" id="PS50001"/>
    </source>
</evidence>
<dbReference type="FunFam" id="3.30.505.10:FF:000100">
    <property type="entry name" value="phosphatidylinositol 3-kinase regulatory subunit gamma"/>
    <property type="match status" value="1"/>
</dbReference>
<evidence type="ECO:0000259" key="7">
    <source>
        <dbReference type="PROSITE" id="PS50081"/>
    </source>
</evidence>
<feature type="coiled-coil region" evidence="5">
    <location>
        <begin position="707"/>
        <end position="748"/>
    </location>
</feature>
<dbReference type="InterPro" id="IPR036860">
    <property type="entry name" value="SH2_dom_sf"/>
</dbReference>
<evidence type="ECO:0000256" key="3">
    <source>
        <dbReference type="ARBA" id="ARBA00022833"/>
    </source>
</evidence>
<protein>
    <recommendedName>
        <fullName evidence="12">Phosphatidylinositol 3-kinase regulatory subunit alpha</fullName>
    </recommendedName>
</protein>
<dbReference type="PROSITE" id="PS50238">
    <property type="entry name" value="RHOGAP"/>
    <property type="match status" value="1"/>
</dbReference>
<dbReference type="Pfam" id="PF00017">
    <property type="entry name" value="SH2"/>
    <property type="match status" value="1"/>
</dbReference>
<dbReference type="PANTHER" id="PTHR46075:SF5">
    <property type="entry name" value="PHOSPHATIDYLINOSITOL 3-KINASE REGULATORY SUBUNIT ALPHA"/>
    <property type="match status" value="1"/>
</dbReference>
<dbReference type="SUPFAM" id="SSF48350">
    <property type="entry name" value="GTPase activation domain, GAP"/>
    <property type="match status" value="1"/>
</dbReference>
<dbReference type="InterPro" id="IPR001660">
    <property type="entry name" value="SAM"/>
</dbReference>
<dbReference type="PROSITE" id="PS50001">
    <property type="entry name" value="SH2"/>
    <property type="match status" value="1"/>
</dbReference>
<dbReference type="SUPFAM" id="SSF55550">
    <property type="entry name" value="SH2 domain"/>
    <property type="match status" value="1"/>
</dbReference>
<dbReference type="Gene3D" id="1.10.555.10">
    <property type="entry name" value="Rho GTPase activation protein"/>
    <property type="match status" value="1"/>
</dbReference>
<keyword evidence="2" id="KW-0479">Metal-binding</keyword>